<feature type="transmembrane region" description="Helical" evidence="7">
    <location>
        <begin position="185"/>
        <end position="202"/>
    </location>
</feature>
<accession>A6TK24</accession>
<evidence type="ECO:0000256" key="2">
    <source>
        <dbReference type="ARBA" id="ARBA00007400"/>
    </source>
</evidence>
<feature type="transmembrane region" description="Helical" evidence="7">
    <location>
        <begin position="16"/>
        <end position="35"/>
    </location>
</feature>
<keyword evidence="6 7" id="KW-0472">Membrane</keyword>
<dbReference type="Pfam" id="PF01757">
    <property type="entry name" value="Acyl_transf_3"/>
    <property type="match status" value="1"/>
</dbReference>
<proteinExistence type="inferred from homology"/>
<evidence type="ECO:0000256" key="7">
    <source>
        <dbReference type="SAM" id="Phobius"/>
    </source>
</evidence>
<sequence length="357" mass="42389">MERVVMEKTGTDELNIIRTLTCLAVIFVHLTAIPVDTLLPDSVHMMIFSFLNRGTKFTTPTFIFLSGFTLFYAYRSRELKYGTFIKKRFKSALIPYFVWTLIYYRFFVNEGTYIPSTSFFLEHLFWAKMSYHLYFIFIIVQFYISFKLFLRGFQKWNPHMLLVGLLITNLLFLRYADFEYMDRTFLRYIFFFGLGCYGARFVDVFREKLTQWKWMLLLGYVAVAGYYAYQFRSYHARYLPVNVFAVEVTWLAFSTMAILTLYAFGFWLSKRSEKTSPVFKLISQSSFYIYLSHPLGIFLAERTWDELGIYSITGRFGLNVIFVYGFSVGGCTLYTYLKMRWQHHQKEKAVAASEMIK</sequence>
<evidence type="ECO:0000256" key="1">
    <source>
        <dbReference type="ARBA" id="ARBA00004651"/>
    </source>
</evidence>
<keyword evidence="3" id="KW-1003">Cell membrane</keyword>
<evidence type="ECO:0000256" key="3">
    <source>
        <dbReference type="ARBA" id="ARBA00022475"/>
    </source>
</evidence>
<dbReference type="InterPro" id="IPR002656">
    <property type="entry name" value="Acyl_transf_3_dom"/>
</dbReference>
<feature type="transmembrane region" description="Helical" evidence="7">
    <location>
        <begin position="156"/>
        <end position="173"/>
    </location>
</feature>
<dbReference type="Proteomes" id="UP000001572">
    <property type="component" value="Chromosome"/>
</dbReference>
<feature type="transmembrane region" description="Helical" evidence="7">
    <location>
        <begin position="281"/>
        <end position="300"/>
    </location>
</feature>
<keyword evidence="10" id="KW-1185">Reference proteome</keyword>
<keyword evidence="4 7" id="KW-0812">Transmembrane</keyword>
<evidence type="ECO:0000313" key="10">
    <source>
        <dbReference type="Proteomes" id="UP000001572"/>
    </source>
</evidence>
<dbReference type="GO" id="GO:0016413">
    <property type="term" value="F:O-acetyltransferase activity"/>
    <property type="evidence" value="ECO:0007669"/>
    <property type="project" value="TreeGrafter"/>
</dbReference>
<dbReference type="PANTHER" id="PTHR40074:SF2">
    <property type="entry name" value="O-ACETYLTRANSFERASE WECH"/>
    <property type="match status" value="1"/>
</dbReference>
<comment type="subcellular location">
    <subcellularLocation>
        <location evidence="1">Cell membrane</location>
        <topology evidence="1">Multi-pass membrane protein</topology>
    </subcellularLocation>
</comment>
<reference evidence="10" key="1">
    <citation type="journal article" date="2016" name="Genome Announc.">
        <title>Complete genome sequence of Alkaliphilus metalliredigens strain QYMF, an alkaliphilic and metal-reducing bacterium isolated from borax-contaminated leachate ponds.</title>
        <authorList>
            <person name="Hwang C."/>
            <person name="Copeland A."/>
            <person name="Lucas S."/>
            <person name="Lapidus A."/>
            <person name="Barry K."/>
            <person name="Detter J.C."/>
            <person name="Glavina Del Rio T."/>
            <person name="Hammon N."/>
            <person name="Israni S."/>
            <person name="Dalin E."/>
            <person name="Tice H."/>
            <person name="Pitluck S."/>
            <person name="Chertkov O."/>
            <person name="Brettin T."/>
            <person name="Bruce D."/>
            <person name="Han C."/>
            <person name="Schmutz J."/>
            <person name="Larimer F."/>
            <person name="Land M.L."/>
            <person name="Hauser L."/>
            <person name="Kyrpides N."/>
            <person name="Mikhailova N."/>
            <person name="Ye Q."/>
            <person name="Zhou J."/>
            <person name="Richardson P."/>
            <person name="Fields M.W."/>
        </authorList>
    </citation>
    <scope>NUCLEOTIDE SEQUENCE [LARGE SCALE GENOMIC DNA]</scope>
    <source>
        <strain evidence="10">QYMF</strain>
    </source>
</reference>
<feature type="domain" description="Acyltransferase 3" evidence="8">
    <location>
        <begin position="13"/>
        <end position="333"/>
    </location>
</feature>
<evidence type="ECO:0000256" key="5">
    <source>
        <dbReference type="ARBA" id="ARBA00022989"/>
    </source>
</evidence>
<dbReference type="KEGG" id="amt:Amet_0311"/>
<dbReference type="EMBL" id="CP000724">
    <property type="protein sequence ID" value="ABR46542.1"/>
    <property type="molecule type" value="Genomic_DNA"/>
</dbReference>
<dbReference type="AlphaFoldDB" id="A6TK24"/>
<feature type="transmembrane region" description="Helical" evidence="7">
    <location>
        <begin position="250"/>
        <end position="269"/>
    </location>
</feature>
<dbReference type="RefSeq" id="WP_011971450.1">
    <property type="nucleotide sequence ID" value="NC_009633.1"/>
</dbReference>
<keyword evidence="9" id="KW-0012">Acyltransferase</keyword>
<feature type="transmembrane region" description="Helical" evidence="7">
    <location>
        <begin position="93"/>
        <end position="109"/>
    </location>
</feature>
<keyword evidence="9" id="KW-0808">Transferase</keyword>
<dbReference type="HOGENOM" id="CLU_047714_1_3_9"/>
<dbReference type="PANTHER" id="PTHR40074">
    <property type="entry name" value="O-ACETYLTRANSFERASE WECH"/>
    <property type="match status" value="1"/>
</dbReference>
<feature type="transmembrane region" description="Helical" evidence="7">
    <location>
        <begin position="214"/>
        <end position="230"/>
    </location>
</feature>
<name>A6TK24_ALKMQ</name>
<evidence type="ECO:0000259" key="8">
    <source>
        <dbReference type="Pfam" id="PF01757"/>
    </source>
</evidence>
<dbReference type="GO" id="GO:0005886">
    <property type="term" value="C:plasma membrane"/>
    <property type="evidence" value="ECO:0007669"/>
    <property type="project" value="UniProtKB-SubCell"/>
</dbReference>
<feature type="transmembrane region" description="Helical" evidence="7">
    <location>
        <begin position="55"/>
        <end position="73"/>
    </location>
</feature>
<dbReference type="eggNOG" id="COG1835">
    <property type="taxonomic scope" value="Bacteria"/>
</dbReference>
<feature type="transmembrane region" description="Helical" evidence="7">
    <location>
        <begin position="129"/>
        <end position="149"/>
    </location>
</feature>
<gene>
    <name evidence="9" type="ordered locus">Amet_0311</name>
</gene>
<keyword evidence="5 7" id="KW-1133">Transmembrane helix</keyword>
<evidence type="ECO:0000256" key="6">
    <source>
        <dbReference type="ARBA" id="ARBA00023136"/>
    </source>
</evidence>
<evidence type="ECO:0000313" key="9">
    <source>
        <dbReference type="EMBL" id="ABR46542.1"/>
    </source>
</evidence>
<feature type="transmembrane region" description="Helical" evidence="7">
    <location>
        <begin position="320"/>
        <end position="337"/>
    </location>
</feature>
<organism evidence="9 10">
    <name type="scientific">Alkaliphilus metalliredigens (strain QYMF)</name>
    <dbReference type="NCBI Taxonomy" id="293826"/>
    <lineage>
        <taxon>Bacteria</taxon>
        <taxon>Bacillati</taxon>
        <taxon>Bacillota</taxon>
        <taxon>Clostridia</taxon>
        <taxon>Peptostreptococcales</taxon>
        <taxon>Natronincolaceae</taxon>
        <taxon>Alkaliphilus</taxon>
    </lineage>
</organism>
<protein>
    <submittedName>
        <fullName evidence="9">Acyltransferase 3</fullName>
    </submittedName>
</protein>
<evidence type="ECO:0000256" key="4">
    <source>
        <dbReference type="ARBA" id="ARBA00022692"/>
    </source>
</evidence>
<dbReference type="OrthoDB" id="569695at2"/>
<comment type="similarity">
    <text evidence="2">Belongs to the acyltransferase 3 family.</text>
</comment>
<dbReference type="STRING" id="293826.Amet_0311"/>
<dbReference type="GO" id="GO:0009246">
    <property type="term" value="P:enterobacterial common antigen biosynthetic process"/>
    <property type="evidence" value="ECO:0007669"/>
    <property type="project" value="TreeGrafter"/>
</dbReference>